<dbReference type="InterPro" id="IPR036388">
    <property type="entry name" value="WH-like_DNA-bd_sf"/>
</dbReference>
<dbReference type="PRINTS" id="PR00035">
    <property type="entry name" value="HTHGNTR"/>
</dbReference>
<dbReference type="Gene3D" id="1.10.10.10">
    <property type="entry name" value="Winged helix-like DNA-binding domain superfamily/Winged helix DNA-binding domain"/>
    <property type="match status" value="1"/>
</dbReference>
<evidence type="ECO:0000259" key="6">
    <source>
        <dbReference type="PROSITE" id="PS50949"/>
    </source>
</evidence>
<dbReference type="PROSITE" id="PS50949">
    <property type="entry name" value="HTH_GNTR"/>
    <property type="match status" value="1"/>
</dbReference>
<name>A0AAQ2Y2B9_9VIBR</name>
<feature type="domain" description="HTH gntR-type" evidence="6">
    <location>
        <begin position="21"/>
        <end position="89"/>
    </location>
</feature>
<dbReference type="GO" id="GO:0003700">
    <property type="term" value="F:DNA-binding transcription factor activity"/>
    <property type="evidence" value="ECO:0007669"/>
    <property type="project" value="InterPro"/>
</dbReference>
<sequence length="477" mass="53687">MDGSSLSLIDIGDLHLKESDGTRQQALFFAIREKIVQGLWAKNGKLPSTRKLSQELELSRNTVIAAYEQLVAEGYLNSQKGSGFYVAVELPEQYLPEPSSIKTDSSPKTNFDINRAFAPGVPDLEAFPMAQWQKLLARHLSRTCLLGNQDIQGSWALRCALADYLASSRSVNCSPERIIITSGAQQALSIATMVALKQGDKVLMEQPGYAQMRKLIQFQQYQFEPLLVREKLGFDVEAVTSSDADALYVTPSNQYPMGTTLNTEQRGKIINWAVEQSRWVIEDDYDSEFQFAHRPYTSLQGLAAQMGRDDRVLYVGSFSKVMFNGVRLGYLVVPERIVEQCLVVKDALTGDSPTHTQEALADFITEGGLIRHIRKMRRLYKTKHEQMCLAVEKHFGDRVAVISQAAGLHITLKWQQGIDEHEWTQRAQSKGIVLRPLSFYEHSDFRTRDWQGAVLGYGNVALNEIDALVEQLSELFE</sequence>
<dbReference type="InterPro" id="IPR036390">
    <property type="entry name" value="WH_DNA-bd_sf"/>
</dbReference>
<dbReference type="SUPFAM" id="SSF46785">
    <property type="entry name" value="Winged helix' DNA-binding domain"/>
    <property type="match status" value="1"/>
</dbReference>
<dbReference type="InterPro" id="IPR051446">
    <property type="entry name" value="HTH_trans_reg/aminotransferase"/>
</dbReference>
<dbReference type="Gene3D" id="3.40.640.10">
    <property type="entry name" value="Type I PLP-dependent aspartate aminotransferase-like (Major domain)"/>
    <property type="match status" value="1"/>
</dbReference>
<dbReference type="CDD" id="cd00609">
    <property type="entry name" value="AAT_like"/>
    <property type="match status" value="1"/>
</dbReference>
<dbReference type="PANTHER" id="PTHR46577">
    <property type="entry name" value="HTH-TYPE TRANSCRIPTIONAL REGULATORY PROTEIN GABR"/>
    <property type="match status" value="1"/>
</dbReference>
<proteinExistence type="inferred from homology"/>
<evidence type="ECO:0000256" key="4">
    <source>
        <dbReference type="ARBA" id="ARBA00023125"/>
    </source>
</evidence>
<dbReference type="Proteomes" id="UP001219537">
    <property type="component" value="Chromosome 2"/>
</dbReference>
<dbReference type="Pfam" id="PF00392">
    <property type="entry name" value="GntR"/>
    <property type="match status" value="1"/>
</dbReference>
<keyword evidence="7" id="KW-0808">Transferase</keyword>
<keyword evidence="4" id="KW-0238">DNA-binding</keyword>
<keyword evidence="3" id="KW-0805">Transcription regulation</keyword>
<gene>
    <name evidence="7" type="ORF">PUN50_24605</name>
</gene>
<dbReference type="PANTHER" id="PTHR46577:SF1">
    <property type="entry name" value="HTH-TYPE TRANSCRIPTIONAL REGULATORY PROTEIN GABR"/>
    <property type="match status" value="1"/>
</dbReference>
<organism evidence="7 8">
    <name type="scientific">Vibrio campbellii</name>
    <dbReference type="NCBI Taxonomy" id="680"/>
    <lineage>
        <taxon>Bacteria</taxon>
        <taxon>Pseudomonadati</taxon>
        <taxon>Pseudomonadota</taxon>
        <taxon>Gammaproteobacteria</taxon>
        <taxon>Vibrionales</taxon>
        <taxon>Vibrionaceae</taxon>
        <taxon>Vibrio</taxon>
    </lineage>
</organism>
<dbReference type="Pfam" id="PF00155">
    <property type="entry name" value="Aminotran_1_2"/>
    <property type="match status" value="1"/>
</dbReference>
<keyword evidence="5" id="KW-0804">Transcription</keyword>
<dbReference type="EMBL" id="CP117989">
    <property type="protein sequence ID" value="WDG10553.1"/>
    <property type="molecule type" value="Genomic_DNA"/>
</dbReference>
<dbReference type="GO" id="GO:0030170">
    <property type="term" value="F:pyridoxal phosphate binding"/>
    <property type="evidence" value="ECO:0007669"/>
    <property type="project" value="InterPro"/>
</dbReference>
<dbReference type="InterPro" id="IPR015421">
    <property type="entry name" value="PyrdxlP-dep_Trfase_major"/>
</dbReference>
<evidence type="ECO:0000256" key="2">
    <source>
        <dbReference type="ARBA" id="ARBA00022898"/>
    </source>
</evidence>
<dbReference type="InterPro" id="IPR004839">
    <property type="entry name" value="Aminotransferase_I/II_large"/>
</dbReference>
<keyword evidence="2" id="KW-0663">Pyridoxal phosphate</keyword>
<dbReference type="GO" id="GO:0003677">
    <property type="term" value="F:DNA binding"/>
    <property type="evidence" value="ECO:0007669"/>
    <property type="project" value="UniProtKB-KW"/>
</dbReference>
<evidence type="ECO:0000313" key="7">
    <source>
        <dbReference type="EMBL" id="WDG10553.1"/>
    </source>
</evidence>
<protein>
    <submittedName>
        <fullName evidence="7">PLP-dependent aminotransferase family protein</fullName>
    </submittedName>
</protein>
<dbReference type="CDD" id="cd07377">
    <property type="entry name" value="WHTH_GntR"/>
    <property type="match status" value="1"/>
</dbReference>
<dbReference type="SMART" id="SM00345">
    <property type="entry name" value="HTH_GNTR"/>
    <property type="match status" value="1"/>
</dbReference>
<accession>A0AAQ2Y2B9</accession>
<comment type="similarity">
    <text evidence="1">In the C-terminal section; belongs to the class-I pyridoxal-phosphate-dependent aminotransferase family.</text>
</comment>
<dbReference type="AlphaFoldDB" id="A0AAQ2Y2B9"/>
<keyword evidence="7" id="KW-0032">Aminotransferase</keyword>
<evidence type="ECO:0000256" key="3">
    <source>
        <dbReference type="ARBA" id="ARBA00023015"/>
    </source>
</evidence>
<reference evidence="7" key="1">
    <citation type="submission" date="2023-02" db="EMBL/GenBank/DDBJ databases">
        <title>Isolation, identification, and genome analysis of Vibrio campbellii in the Penaeus vannamei larvae stage.</title>
        <authorList>
            <person name="Huang T."/>
            <person name="Zhang B."/>
        </authorList>
    </citation>
    <scope>NUCLEOTIDE SEQUENCE</scope>
    <source>
        <strain evidence="7">20220413_1</strain>
    </source>
</reference>
<evidence type="ECO:0000256" key="5">
    <source>
        <dbReference type="ARBA" id="ARBA00023163"/>
    </source>
</evidence>
<dbReference type="InterPro" id="IPR015424">
    <property type="entry name" value="PyrdxlP-dep_Trfase"/>
</dbReference>
<dbReference type="GO" id="GO:0008483">
    <property type="term" value="F:transaminase activity"/>
    <property type="evidence" value="ECO:0007669"/>
    <property type="project" value="UniProtKB-KW"/>
</dbReference>
<evidence type="ECO:0000256" key="1">
    <source>
        <dbReference type="ARBA" id="ARBA00005384"/>
    </source>
</evidence>
<dbReference type="InterPro" id="IPR000524">
    <property type="entry name" value="Tscrpt_reg_HTH_GntR"/>
</dbReference>
<dbReference type="SUPFAM" id="SSF53383">
    <property type="entry name" value="PLP-dependent transferases"/>
    <property type="match status" value="1"/>
</dbReference>
<dbReference type="RefSeq" id="WP_274291537.1">
    <property type="nucleotide sequence ID" value="NZ_CP117989.1"/>
</dbReference>
<evidence type="ECO:0000313" key="8">
    <source>
        <dbReference type="Proteomes" id="UP001219537"/>
    </source>
</evidence>